<dbReference type="SUPFAM" id="SSF102215">
    <property type="entry name" value="Creatininase"/>
    <property type="match status" value="1"/>
</dbReference>
<organism evidence="6 7">
    <name type="scientific">Methylobacterium currus</name>
    <dbReference type="NCBI Taxonomy" id="2051553"/>
    <lineage>
        <taxon>Bacteria</taxon>
        <taxon>Pseudomonadati</taxon>
        <taxon>Pseudomonadota</taxon>
        <taxon>Alphaproteobacteria</taxon>
        <taxon>Hyphomicrobiales</taxon>
        <taxon>Methylobacteriaceae</taxon>
        <taxon>Methylobacterium</taxon>
    </lineage>
</organism>
<dbReference type="RefSeq" id="WP_099954125.1">
    <property type="nucleotide sequence ID" value="NZ_CP028843.1"/>
</dbReference>
<dbReference type="Gene3D" id="3.40.50.10310">
    <property type="entry name" value="Creatininase"/>
    <property type="match status" value="1"/>
</dbReference>
<comment type="similarity">
    <text evidence="5">Belongs to the creatininase superfamily.</text>
</comment>
<keyword evidence="7" id="KW-1185">Reference proteome</keyword>
<dbReference type="PANTHER" id="PTHR35005:SF1">
    <property type="entry name" value="2-AMINO-5-FORMYLAMINO-6-RIBOSYLAMINOPYRIMIDIN-4(3H)-ONE 5'-MONOPHOSPHATE DEFORMYLASE"/>
    <property type="match status" value="1"/>
</dbReference>
<dbReference type="PANTHER" id="PTHR35005">
    <property type="entry name" value="3-DEHYDRO-SCYLLO-INOSOSE HYDROLASE"/>
    <property type="match status" value="1"/>
</dbReference>
<protein>
    <submittedName>
        <fullName evidence="6">Creatininase family protein</fullName>
    </submittedName>
</protein>
<name>A0A2R4WL75_9HYPH</name>
<comment type="cofactor">
    <cofactor evidence="1">
        <name>Zn(2+)</name>
        <dbReference type="ChEBI" id="CHEBI:29105"/>
    </cofactor>
</comment>
<dbReference type="InterPro" id="IPR003785">
    <property type="entry name" value="Creatininase/forma_Hydrolase"/>
</dbReference>
<dbReference type="AlphaFoldDB" id="A0A2R4WL75"/>
<dbReference type="GO" id="GO:0016811">
    <property type="term" value="F:hydrolase activity, acting on carbon-nitrogen (but not peptide) bonds, in linear amides"/>
    <property type="evidence" value="ECO:0007669"/>
    <property type="project" value="TreeGrafter"/>
</dbReference>
<dbReference type="GO" id="GO:0046872">
    <property type="term" value="F:metal ion binding"/>
    <property type="evidence" value="ECO:0007669"/>
    <property type="project" value="UniProtKB-KW"/>
</dbReference>
<keyword evidence="4" id="KW-0862">Zinc</keyword>
<dbReference type="EMBL" id="CP028843">
    <property type="protein sequence ID" value="AWB22290.1"/>
    <property type="molecule type" value="Genomic_DNA"/>
</dbReference>
<sequence length="267" mass="28119">MPARPWGDLTTEECRDGALAATVAVLPVAAVEQHGPHLPLATDVVIAEGYLARVADLVPGDLDVRVLPVQTVGLSPEHTDFPGTLTLTPETALRAWTEIGDGVVRAGCTRLVIVSSHGGNSALMDLVALSLRGRHGMVAVTTAWSRFGTPPGLFPDGEVRHGIHGGGIETALMLALRPDLVRRAAIRDFVPASRAMERTYTHLRAGRPAALAWHAQDLNAAGAIGDASLGTAEAGRALLDHGARAFVDLLRDVARFSLDGPVSRRAE</sequence>
<evidence type="ECO:0000256" key="4">
    <source>
        <dbReference type="ARBA" id="ARBA00022833"/>
    </source>
</evidence>
<evidence type="ECO:0000256" key="3">
    <source>
        <dbReference type="ARBA" id="ARBA00022801"/>
    </source>
</evidence>
<gene>
    <name evidence="6" type="ORF">DA075_16310</name>
</gene>
<keyword evidence="3" id="KW-0378">Hydrolase</keyword>
<accession>A0A2R4WL75</accession>
<evidence type="ECO:0000313" key="7">
    <source>
        <dbReference type="Proteomes" id="UP000244755"/>
    </source>
</evidence>
<reference evidence="6 7" key="1">
    <citation type="submission" date="2018-04" db="EMBL/GenBank/DDBJ databases">
        <title>Methylobacterium sp. PR1016A genome.</title>
        <authorList>
            <person name="Park W."/>
        </authorList>
    </citation>
    <scope>NUCLEOTIDE SEQUENCE [LARGE SCALE GENOMIC DNA]</scope>
    <source>
        <strain evidence="6 7">PR1016A</strain>
    </source>
</reference>
<proteinExistence type="inferred from homology"/>
<dbReference type="Pfam" id="PF02633">
    <property type="entry name" value="Creatininase"/>
    <property type="match status" value="1"/>
</dbReference>
<evidence type="ECO:0000256" key="5">
    <source>
        <dbReference type="ARBA" id="ARBA00024029"/>
    </source>
</evidence>
<dbReference type="Proteomes" id="UP000244755">
    <property type="component" value="Chromosome 1"/>
</dbReference>
<dbReference type="KEGG" id="mee:DA075_16310"/>
<evidence type="ECO:0000313" key="6">
    <source>
        <dbReference type="EMBL" id="AWB22290.1"/>
    </source>
</evidence>
<evidence type="ECO:0000256" key="2">
    <source>
        <dbReference type="ARBA" id="ARBA00022723"/>
    </source>
</evidence>
<evidence type="ECO:0000256" key="1">
    <source>
        <dbReference type="ARBA" id="ARBA00001947"/>
    </source>
</evidence>
<dbReference type="GO" id="GO:0009231">
    <property type="term" value="P:riboflavin biosynthetic process"/>
    <property type="evidence" value="ECO:0007669"/>
    <property type="project" value="TreeGrafter"/>
</dbReference>
<dbReference type="OrthoDB" id="9801445at2"/>
<dbReference type="InterPro" id="IPR024087">
    <property type="entry name" value="Creatininase-like_sf"/>
</dbReference>
<keyword evidence="2" id="KW-0479">Metal-binding</keyword>